<keyword evidence="1" id="KW-0812">Transmembrane</keyword>
<sequence length="99" mass="11194">MCDQYTVTAMITAAVILVLLPAFLMSAETKIVPRAPMPPVTPSTEFILFDITTEKSSSYVETTLKDIEDLIIYKYKVRLLHVYNELFHLMVNLLLDGLA</sequence>
<organism evidence="2 3">
    <name type="scientific">Batillaria attramentaria</name>
    <dbReference type="NCBI Taxonomy" id="370345"/>
    <lineage>
        <taxon>Eukaryota</taxon>
        <taxon>Metazoa</taxon>
        <taxon>Spiralia</taxon>
        <taxon>Lophotrochozoa</taxon>
        <taxon>Mollusca</taxon>
        <taxon>Gastropoda</taxon>
        <taxon>Caenogastropoda</taxon>
        <taxon>Sorbeoconcha</taxon>
        <taxon>Cerithioidea</taxon>
        <taxon>Batillariidae</taxon>
        <taxon>Batillaria</taxon>
    </lineage>
</organism>
<evidence type="ECO:0000313" key="2">
    <source>
        <dbReference type="EMBL" id="KAK7476753.1"/>
    </source>
</evidence>
<feature type="transmembrane region" description="Helical" evidence="1">
    <location>
        <begin position="6"/>
        <end position="27"/>
    </location>
</feature>
<evidence type="ECO:0000256" key="1">
    <source>
        <dbReference type="SAM" id="Phobius"/>
    </source>
</evidence>
<reference evidence="2 3" key="1">
    <citation type="journal article" date="2023" name="Sci. Data">
        <title>Genome assembly of the Korean intertidal mud-creeper Batillaria attramentaria.</title>
        <authorList>
            <person name="Patra A.K."/>
            <person name="Ho P.T."/>
            <person name="Jun S."/>
            <person name="Lee S.J."/>
            <person name="Kim Y."/>
            <person name="Won Y.J."/>
        </authorList>
    </citation>
    <scope>NUCLEOTIDE SEQUENCE [LARGE SCALE GENOMIC DNA]</scope>
    <source>
        <strain evidence="2">Wonlab-2016</strain>
    </source>
</reference>
<protein>
    <submittedName>
        <fullName evidence="2">Uncharacterized protein</fullName>
    </submittedName>
</protein>
<dbReference type="AlphaFoldDB" id="A0ABD0JNV7"/>
<evidence type="ECO:0000313" key="3">
    <source>
        <dbReference type="Proteomes" id="UP001519460"/>
    </source>
</evidence>
<gene>
    <name evidence="2" type="ORF">BaRGS_00031980</name>
</gene>
<keyword evidence="1" id="KW-0472">Membrane</keyword>
<keyword evidence="1" id="KW-1133">Transmembrane helix</keyword>
<keyword evidence="3" id="KW-1185">Reference proteome</keyword>
<comment type="caution">
    <text evidence="2">The sequence shown here is derived from an EMBL/GenBank/DDBJ whole genome shotgun (WGS) entry which is preliminary data.</text>
</comment>
<dbReference type="EMBL" id="JACVVK020000366">
    <property type="protein sequence ID" value="KAK7476753.1"/>
    <property type="molecule type" value="Genomic_DNA"/>
</dbReference>
<accession>A0ABD0JNV7</accession>
<dbReference type="Proteomes" id="UP001519460">
    <property type="component" value="Unassembled WGS sequence"/>
</dbReference>
<proteinExistence type="predicted"/>
<name>A0ABD0JNV7_9CAEN</name>